<name>A0A6M3K259_9ZZZZ</name>
<dbReference type="PROSITE" id="PS50966">
    <property type="entry name" value="ZF_SWIM"/>
    <property type="match status" value="1"/>
</dbReference>
<dbReference type="EMBL" id="MT142214">
    <property type="protein sequence ID" value="QJA76269.1"/>
    <property type="molecule type" value="Genomic_DNA"/>
</dbReference>
<feature type="domain" description="SWIM-type" evidence="1">
    <location>
        <begin position="46"/>
        <end position="87"/>
    </location>
</feature>
<sequence length="124" mass="13625">MNETERPMAHTIKNAKFVQSKSRTHQVRQVAPSAYEVTSGASGTRYEVTLTPAGGATCTCTWGHYRPKSGGFRSGCSHAIAVFDYIAEQRRVSAWTNEEDAKRQHRPTLNIGDGVILTSRKVSA</sequence>
<gene>
    <name evidence="2" type="ORF">MM415A01546_0023</name>
</gene>
<dbReference type="InterPro" id="IPR007527">
    <property type="entry name" value="Znf_SWIM"/>
</dbReference>
<reference evidence="2" key="1">
    <citation type="submission" date="2020-03" db="EMBL/GenBank/DDBJ databases">
        <title>The deep terrestrial virosphere.</title>
        <authorList>
            <person name="Holmfeldt K."/>
            <person name="Nilsson E."/>
            <person name="Simone D."/>
            <person name="Lopez-Fernandez M."/>
            <person name="Wu X."/>
            <person name="de Brujin I."/>
            <person name="Lundin D."/>
            <person name="Andersson A."/>
            <person name="Bertilsson S."/>
            <person name="Dopson M."/>
        </authorList>
    </citation>
    <scope>NUCLEOTIDE SEQUENCE</scope>
    <source>
        <strain evidence="2">MM415A01546</strain>
    </source>
</reference>
<dbReference type="AlphaFoldDB" id="A0A6M3K259"/>
<organism evidence="2">
    <name type="scientific">viral metagenome</name>
    <dbReference type="NCBI Taxonomy" id="1070528"/>
    <lineage>
        <taxon>unclassified sequences</taxon>
        <taxon>metagenomes</taxon>
        <taxon>organismal metagenomes</taxon>
    </lineage>
</organism>
<proteinExistence type="predicted"/>
<accession>A0A6M3K259</accession>
<evidence type="ECO:0000259" key="1">
    <source>
        <dbReference type="PROSITE" id="PS50966"/>
    </source>
</evidence>
<evidence type="ECO:0000313" key="2">
    <source>
        <dbReference type="EMBL" id="QJA76269.1"/>
    </source>
</evidence>
<protein>
    <recommendedName>
        <fullName evidence="1">SWIM-type domain-containing protein</fullName>
    </recommendedName>
</protein>
<dbReference type="Pfam" id="PF04434">
    <property type="entry name" value="SWIM"/>
    <property type="match status" value="1"/>
</dbReference>
<dbReference type="GO" id="GO:0008270">
    <property type="term" value="F:zinc ion binding"/>
    <property type="evidence" value="ECO:0007669"/>
    <property type="project" value="InterPro"/>
</dbReference>